<dbReference type="EMBL" id="UINC01179982">
    <property type="protein sequence ID" value="SVD88946.1"/>
    <property type="molecule type" value="Genomic_DNA"/>
</dbReference>
<reference evidence="1" key="1">
    <citation type="submission" date="2018-05" db="EMBL/GenBank/DDBJ databases">
        <authorList>
            <person name="Lanie J.A."/>
            <person name="Ng W.-L."/>
            <person name="Kazmierczak K.M."/>
            <person name="Andrzejewski T.M."/>
            <person name="Davidsen T.M."/>
            <person name="Wayne K.J."/>
            <person name="Tettelin H."/>
            <person name="Glass J.I."/>
            <person name="Rusch D."/>
            <person name="Podicherti R."/>
            <person name="Tsui H.-C.T."/>
            <person name="Winkler M.E."/>
        </authorList>
    </citation>
    <scope>NUCLEOTIDE SEQUENCE</scope>
</reference>
<name>A0A382Z0E2_9ZZZZ</name>
<proteinExistence type="predicted"/>
<organism evidence="1">
    <name type="scientific">marine metagenome</name>
    <dbReference type="NCBI Taxonomy" id="408172"/>
    <lineage>
        <taxon>unclassified sequences</taxon>
        <taxon>metagenomes</taxon>
        <taxon>ecological metagenomes</taxon>
    </lineage>
</organism>
<accession>A0A382Z0E2</accession>
<gene>
    <name evidence="1" type="ORF">METZ01_LOCUS441800</name>
</gene>
<evidence type="ECO:0008006" key="2">
    <source>
        <dbReference type="Google" id="ProtNLM"/>
    </source>
</evidence>
<dbReference type="AlphaFoldDB" id="A0A382Z0E2"/>
<protein>
    <recommendedName>
        <fullName evidence="2">Rubredoxin-like domain-containing protein</fullName>
    </recommendedName>
</protein>
<sequence>MDEEEGIEKRFYCDGCGHNFAMEVDEDMPEPKFCIFCGSPVYVRDDEYDDYRTDY</sequence>
<evidence type="ECO:0000313" key="1">
    <source>
        <dbReference type="EMBL" id="SVD88946.1"/>
    </source>
</evidence>